<name>A0A919IYI7_9ACTN</name>
<dbReference type="Proteomes" id="UP000598174">
    <property type="component" value="Unassembled WGS sequence"/>
</dbReference>
<dbReference type="RefSeq" id="WP_203816717.1">
    <property type="nucleotide sequence ID" value="NZ_BAAABP010000007.1"/>
</dbReference>
<comment type="catalytic activity">
    <reaction evidence="4">
        <text>a 2-deoxystreptamine antibiotic + acetyl-CoA = an N(3)-acetyl-2-deoxystreptamine antibiotic + CoA + H(+)</text>
        <dbReference type="Rhea" id="RHEA:12665"/>
        <dbReference type="ChEBI" id="CHEBI:15378"/>
        <dbReference type="ChEBI" id="CHEBI:57287"/>
        <dbReference type="ChEBI" id="CHEBI:57288"/>
        <dbReference type="ChEBI" id="CHEBI:57921"/>
        <dbReference type="ChEBI" id="CHEBI:77452"/>
        <dbReference type="EC" id="2.3.1.81"/>
    </reaction>
</comment>
<evidence type="ECO:0000313" key="5">
    <source>
        <dbReference type="EMBL" id="GIE10147.1"/>
    </source>
</evidence>
<dbReference type="Pfam" id="PF02522">
    <property type="entry name" value="Antibiotic_NAT"/>
    <property type="match status" value="1"/>
</dbReference>
<keyword evidence="4" id="KW-0046">Antibiotic resistance</keyword>
<evidence type="ECO:0000256" key="1">
    <source>
        <dbReference type="ARBA" id="ARBA00006383"/>
    </source>
</evidence>
<dbReference type="EMBL" id="BOMM01000014">
    <property type="protein sequence ID" value="GIE10147.1"/>
    <property type="molecule type" value="Genomic_DNA"/>
</dbReference>
<sequence>MTSVDQPMRTRELLAKEFAQLGVRAGDVVLVHSSMRSIGWVCGGATAVVQALLDAVGPSGTLVVPAQTPENRDPSRWSHPTVPPEWWDAIRQHLPPFEPALTPSQTMGSVAERVRTWPGSARSEHPLTSFAAVGRQAGALMAEHRLTSLLGDHTPLAALEDVGAKILLVGVGFDKCTAFHLAESRLPNLRVVEMTAPVRTRNGREWVSYKTPGLDDHDFGDLGAAYEAVGDRDGSLCRGMVGAALSRLFPIREAVRFAESWLAPRRPVCPNPRRGTGNESEKR</sequence>
<keyword evidence="2 4" id="KW-0808">Transferase</keyword>
<keyword evidence="3 4" id="KW-0012">Acyltransferase</keyword>
<dbReference type="PANTHER" id="PTHR11104:SF0">
    <property type="entry name" value="SPBETA PROPHAGE-DERIVED AMINOGLYCOSIDE N(3')-ACETYLTRANSFERASE-LIKE PROTEIN YOKD"/>
    <property type="match status" value="1"/>
</dbReference>
<keyword evidence="6" id="KW-1185">Reference proteome</keyword>
<evidence type="ECO:0000256" key="2">
    <source>
        <dbReference type="ARBA" id="ARBA00022679"/>
    </source>
</evidence>
<dbReference type="GO" id="GO:0046353">
    <property type="term" value="F:aminoglycoside 3-N-acetyltransferase activity"/>
    <property type="evidence" value="ECO:0007669"/>
    <property type="project" value="UniProtKB-EC"/>
</dbReference>
<comment type="caution">
    <text evidence="5">The sequence shown here is derived from an EMBL/GenBank/DDBJ whole genome shotgun (WGS) entry which is preliminary data.</text>
</comment>
<organism evidence="5 6">
    <name type="scientific">Paractinoplanes ferrugineus</name>
    <dbReference type="NCBI Taxonomy" id="113564"/>
    <lineage>
        <taxon>Bacteria</taxon>
        <taxon>Bacillati</taxon>
        <taxon>Actinomycetota</taxon>
        <taxon>Actinomycetes</taxon>
        <taxon>Micromonosporales</taxon>
        <taxon>Micromonosporaceae</taxon>
        <taxon>Paractinoplanes</taxon>
    </lineage>
</organism>
<dbReference type="PANTHER" id="PTHR11104">
    <property type="entry name" value="AMINOGLYCOSIDE N3-ACETYLTRANSFERASE"/>
    <property type="match status" value="1"/>
</dbReference>
<dbReference type="SUPFAM" id="SSF110710">
    <property type="entry name" value="TTHA0583/YokD-like"/>
    <property type="match status" value="1"/>
</dbReference>
<gene>
    <name evidence="5" type="ORF">Afe05nite_19870</name>
</gene>
<dbReference type="AlphaFoldDB" id="A0A919IYI7"/>
<dbReference type="InterPro" id="IPR003679">
    <property type="entry name" value="Amioglycoside_AcTrfase"/>
</dbReference>
<accession>A0A919IYI7</accession>
<dbReference type="InterPro" id="IPR028345">
    <property type="entry name" value="Antibiotic_NAT-like"/>
</dbReference>
<dbReference type="EC" id="2.3.1.-" evidence="4"/>
<protein>
    <recommendedName>
        <fullName evidence="4">Aminoglycoside N(3)-acetyltransferase</fullName>
        <ecNumber evidence="4">2.3.1.-</ecNumber>
    </recommendedName>
</protein>
<proteinExistence type="inferred from homology"/>
<evidence type="ECO:0000313" key="6">
    <source>
        <dbReference type="Proteomes" id="UP000598174"/>
    </source>
</evidence>
<evidence type="ECO:0000256" key="4">
    <source>
        <dbReference type="RuleBase" id="RU365031"/>
    </source>
</evidence>
<dbReference type="GO" id="GO:0046677">
    <property type="term" value="P:response to antibiotic"/>
    <property type="evidence" value="ECO:0007669"/>
    <property type="project" value="UniProtKB-KW"/>
</dbReference>
<evidence type="ECO:0000256" key="3">
    <source>
        <dbReference type="ARBA" id="ARBA00023315"/>
    </source>
</evidence>
<comment type="similarity">
    <text evidence="1 4">Belongs to the antibiotic N-acetyltransferase family.</text>
</comment>
<reference evidence="5" key="1">
    <citation type="submission" date="2021-01" db="EMBL/GenBank/DDBJ databases">
        <title>Whole genome shotgun sequence of Actinoplanes ferrugineus NBRC 15555.</title>
        <authorList>
            <person name="Komaki H."/>
            <person name="Tamura T."/>
        </authorList>
    </citation>
    <scope>NUCLEOTIDE SEQUENCE</scope>
    <source>
        <strain evidence="5">NBRC 15555</strain>
    </source>
</reference>